<organism evidence="4 5">
    <name type="scientific">Geranomyces variabilis</name>
    <dbReference type="NCBI Taxonomy" id="109894"/>
    <lineage>
        <taxon>Eukaryota</taxon>
        <taxon>Fungi</taxon>
        <taxon>Fungi incertae sedis</taxon>
        <taxon>Chytridiomycota</taxon>
        <taxon>Chytridiomycota incertae sedis</taxon>
        <taxon>Chytridiomycetes</taxon>
        <taxon>Spizellomycetales</taxon>
        <taxon>Powellomycetaceae</taxon>
        <taxon>Geranomyces</taxon>
    </lineage>
</organism>
<evidence type="ECO:0000313" key="5">
    <source>
        <dbReference type="Proteomes" id="UP001212152"/>
    </source>
</evidence>
<keyword evidence="2" id="KW-0812">Transmembrane</keyword>
<feature type="domain" description="RGS" evidence="3">
    <location>
        <begin position="604"/>
        <end position="849"/>
    </location>
</feature>
<reference evidence="4" key="1">
    <citation type="submission" date="2020-05" db="EMBL/GenBank/DDBJ databases">
        <title>Phylogenomic resolution of chytrid fungi.</title>
        <authorList>
            <person name="Stajich J.E."/>
            <person name="Amses K."/>
            <person name="Simmons R."/>
            <person name="Seto K."/>
            <person name="Myers J."/>
            <person name="Bonds A."/>
            <person name="Quandt C.A."/>
            <person name="Barry K."/>
            <person name="Liu P."/>
            <person name="Grigoriev I."/>
            <person name="Longcore J.E."/>
            <person name="James T.Y."/>
        </authorList>
    </citation>
    <scope>NUCLEOTIDE SEQUENCE</scope>
    <source>
        <strain evidence="4">JEL0379</strain>
    </source>
</reference>
<dbReference type="SUPFAM" id="SSF48097">
    <property type="entry name" value="Regulator of G-protein signaling, RGS"/>
    <property type="match status" value="1"/>
</dbReference>
<dbReference type="AlphaFoldDB" id="A0AAD5TQS6"/>
<feature type="transmembrane region" description="Helical" evidence="2">
    <location>
        <begin position="68"/>
        <end position="86"/>
    </location>
</feature>
<feature type="compositionally biased region" description="Polar residues" evidence="1">
    <location>
        <begin position="542"/>
        <end position="554"/>
    </location>
</feature>
<feature type="transmembrane region" description="Helical" evidence="2">
    <location>
        <begin position="424"/>
        <end position="447"/>
    </location>
</feature>
<feature type="transmembrane region" description="Helical" evidence="2">
    <location>
        <begin position="92"/>
        <end position="116"/>
    </location>
</feature>
<feature type="transmembrane region" description="Helical" evidence="2">
    <location>
        <begin position="35"/>
        <end position="56"/>
    </location>
</feature>
<dbReference type="Gene3D" id="1.10.167.10">
    <property type="entry name" value="Regulator of G-protein Signalling 4, domain 2"/>
    <property type="match status" value="1"/>
</dbReference>
<keyword evidence="2" id="KW-0472">Membrane</keyword>
<accession>A0AAD5TQS6</accession>
<feature type="region of interest" description="Disordered" evidence="1">
    <location>
        <begin position="226"/>
        <end position="255"/>
    </location>
</feature>
<name>A0AAD5TQS6_9FUNG</name>
<feature type="transmembrane region" description="Helical" evidence="2">
    <location>
        <begin position="500"/>
        <end position="518"/>
    </location>
</feature>
<dbReference type="EMBL" id="JADGJQ010000005">
    <property type="protein sequence ID" value="KAJ3183903.1"/>
    <property type="molecule type" value="Genomic_DNA"/>
</dbReference>
<dbReference type="Proteomes" id="UP001212152">
    <property type="component" value="Unassembled WGS sequence"/>
</dbReference>
<feature type="compositionally biased region" description="Basic residues" evidence="1">
    <location>
        <begin position="585"/>
        <end position="594"/>
    </location>
</feature>
<feature type="compositionally biased region" description="Low complexity" evidence="1">
    <location>
        <begin position="571"/>
        <end position="584"/>
    </location>
</feature>
<feature type="transmembrane region" description="Helical" evidence="2">
    <location>
        <begin position="459"/>
        <end position="480"/>
    </location>
</feature>
<dbReference type="InterPro" id="IPR036305">
    <property type="entry name" value="RGS_sf"/>
</dbReference>
<evidence type="ECO:0000256" key="1">
    <source>
        <dbReference type="SAM" id="MobiDB-lite"/>
    </source>
</evidence>
<keyword evidence="2" id="KW-1133">Transmembrane helix</keyword>
<evidence type="ECO:0000256" key="2">
    <source>
        <dbReference type="SAM" id="Phobius"/>
    </source>
</evidence>
<gene>
    <name evidence="4" type="ORF">HDU87_006021</name>
</gene>
<feature type="compositionally biased region" description="Low complexity" evidence="1">
    <location>
        <begin position="245"/>
        <end position="255"/>
    </location>
</feature>
<evidence type="ECO:0000313" key="4">
    <source>
        <dbReference type="EMBL" id="KAJ3183903.1"/>
    </source>
</evidence>
<feature type="region of interest" description="Disordered" evidence="1">
    <location>
        <begin position="542"/>
        <end position="594"/>
    </location>
</feature>
<dbReference type="InterPro" id="IPR044926">
    <property type="entry name" value="RGS_subdomain_2"/>
</dbReference>
<keyword evidence="5" id="KW-1185">Reference proteome</keyword>
<proteinExistence type="predicted"/>
<feature type="transmembrane region" description="Helical" evidence="2">
    <location>
        <begin position="383"/>
        <end position="404"/>
    </location>
</feature>
<evidence type="ECO:0000259" key="3">
    <source>
        <dbReference type="SMART" id="SM00315"/>
    </source>
</evidence>
<protein>
    <recommendedName>
        <fullName evidence="3">RGS domain-containing protein</fullName>
    </recommendedName>
</protein>
<dbReference type="InterPro" id="IPR016137">
    <property type="entry name" value="RGS"/>
</dbReference>
<sequence>MNANATIFESHVPTAAELAADAAWREDIVHHVRKWYSATAAIYLTFVVVTAVWFAVRTRQDAALAKRSVLLTMLGFVGNFLISFPFLLLQSMSFPCFIILSSLYLGVTFTIFSLAARAWRLRYLFSSNQDKLTRMQSLQNPKADSNAMSPAGKVADIDEEGDVEIEKIQATAEAEEDDLLEPLGRHAGGGGTAIGAESHTSTLHGSTGLSGSALGTSMLGSNVSFNGQARTAPRSSGGHLGPRSGSGALKASGSAANVGPGGYTYAGRGGVGVGGGSSLLRSQAGGRTASIGSGRLSSTDRFDHRRASDMFRLGAEPQDVLMYAEEGRPQHFHQDNAHHQPGVSHASNLTANSSGVLGTSFIKRYTQGSVLAPTPLEEPTRRLLLILFIVTLIVLVYVGVVLTSSTQYSPSPMSFTCKIASWEMTPVLIAFGGFLMIGCPVLCWWLWNYNDTYGIRRDLIVFGMAGTIVGIAYSVQQVLVPTGMNYGDMTFRLYFGASNWPVIGVAVGHLTSIFFPLLNSYNIHPTRPISDMLQQLYRSASRDSNASDPATGGTTVALKGSTDAVPSIPNSSPAPRRVSASPPATRRKSTGGSKRARKAVTWTLFQSVLDDPLCFEAFKAFAARDFAAEAPLFYQEYKKLMEKVRAEDGPPRPPLRAETPPPAGSTYRMHSFLQQESAILEHLPGALNRNAATSNDSVRVKYPIFDFTDSTGASLAGRFIHAVTRGKYGSNTNTRLGSSSTRRSRNSGFLFGSRSEPTLVAPPVAASAGGLLIPASLREDYRTLCRTFIASGAPLKISLSPRVVEEIAKQVGEESRMLPLVSVFDEARNEVLAVMYEMFERASEEDADLRARVRRIRRGSGGRRGSGE</sequence>
<comment type="caution">
    <text evidence="4">The sequence shown here is derived from an EMBL/GenBank/DDBJ whole genome shotgun (WGS) entry which is preliminary data.</text>
</comment>
<dbReference type="SMART" id="SM00315">
    <property type="entry name" value="RGS"/>
    <property type="match status" value="1"/>
</dbReference>